<dbReference type="InterPro" id="IPR020892">
    <property type="entry name" value="Cyclophilin-type_PPIase_CS"/>
</dbReference>
<dbReference type="PANTHER" id="PTHR45625">
    <property type="entry name" value="PEPTIDYL-PROLYL CIS-TRANS ISOMERASE-RELATED"/>
    <property type="match status" value="1"/>
</dbReference>
<reference evidence="6 7" key="1">
    <citation type="submission" date="2024-02" db="EMBL/GenBank/DDBJ databases">
        <title>Haloferula sargassicola NBRC 104335.</title>
        <authorList>
            <person name="Ichikawa N."/>
            <person name="Katano-Makiyama Y."/>
            <person name="Hidaka K."/>
        </authorList>
    </citation>
    <scope>NUCLEOTIDE SEQUENCE [LARGE SCALE GENOMIC DNA]</scope>
    <source>
        <strain evidence="6 7">NBRC 104335</strain>
    </source>
</reference>
<sequence length="186" mass="19993">MVSAMSDIRITLHTDKGDIDATLFADKAPLTVANFLNLAKSGYYDGVAFHRVIDRFMIQGGDPTGTGRGGPGYKFADEFHPDLKHTKPGMFSMANAGPGTNGSQFFITLVPTPFLDNRHSVFGEVTGGQDVVSSIIGKTNTGEPGCKADPAGKGDAIRSITIHDDPSDLFELKKDHVEHWNSILSK</sequence>
<accession>A0ABP9UPD7</accession>
<dbReference type="PROSITE" id="PS00170">
    <property type="entry name" value="CSA_PPIASE_1"/>
    <property type="match status" value="1"/>
</dbReference>
<protein>
    <recommendedName>
        <fullName evidence="4">Peptidyl-prolyl cis-trans isomerase</fullName>
        <shortName evidence="4">PPIase</shortName>
        <ecNumber evidence="4">5.2.1.8</ecNumber>
    </recommendedName>
</protein>
<dbReference type="InterPro" id="IPR029000">
    <property type="entry name" value="Cyclophilin-like_dom_sf"/>
</dbReference>
<feature type="domain" description="PPIase cyclophilin-type" evidence="5">
    <location>
        <begin position="17"/>
        <end position="135"/>
    </location>
</feature>
<name>A0ABP9UPD7_9BACT</name>
<keyword evidence="2 4" id="KW-0697">Rotamase</keyword>
<dbReference type="Proteomes" id="UP001476282">
    <property type="component" value="Unassembled WGS sequence"/>
</dbReference>
<evidence type="ECO:0000256" key="3">
    <source>
        <dbReference type="ARBA" id="ARBA00023235"/>
    </source>
</evidence>
<organism evidence="6 7">
    <name type="scientific">Haloferula sargassicola</name>
    <dbReference type="NCBI Taxonomy" id="490096"/>
    <lineage>
        <taxon>Bacteria</taxon>
        <taxon>Pseudomonadati</taxon>
        <taxon>Verrucomicrobiota</taxon>
        <taxon>Verrucomicrobiia</taxon>
        <taxon>Verrucomicrobiales</taxon>
        <taxon>Verrucomicrobiaceae</taxon>
        <taxon>Haloferula</taxon>
    </lineage>
</organism>
<comment type="catalytic activity">
    <reaction evidence="4">
        <text>[protein]-peptidylproline (omega=180) = [protein]-peptidylproline (omega=0)</text>
        <dbReference type="Rhea" id="RHEA:16237"/>
        <dbReference type="Rhea" id="RHEA-COMP:10747"/>
        <dbReference type="Rhea" id="RHEA-COMP:10748"/>
        <dbReference type="ChEBI" id="CHEBI:83833"/>
        <dbReference type="ChEBI" id="CHEBI:83834"/>
        <dbReference type="EC" id="5.2.1.8"/>
    </reaction>
</comment>
<gene>
    <name evidence="6" type="primary">ppiB_1</name>
    <name evidence="6" type="ORF">Hsar01_02662</name>
</gene>
<comment type="caution">
    <text evidence="6">The sequence shown here is derived from an EMBL/GenBank/DDBJ whole genome shotgun (WGS) entry which is preliminary data.</text>
</comment>
<keyword evidence="7" id="KW-1185">Reference proteome</keyword>
<dbReference type="Pfam" id="PF00160">
    <property type="entry name" value="Pro_isomerase"/>
    <property type="match status" value="1"/>
</dbReference>
<dbReference type="PANTHER" id="PTHR45625:SF4">
    <property type="entry name" value="PEPTIDYLPROLYL ISOMERASE DOMAIN AND WD REPEAT-CONTAINING PROTEIN 1"/>
    <property type="match status" value="1"/>
</dbReference>
<dbReference type="SUPFAM" id="SSF50891">
    <property type="entry name" value="Cyclophilin-like"/>
    <property type="match status" value="1"/>
</dbReference>
<evidence type="ECO:0000256" key="2">
    <source>
        <dbReference type="ARBA" id="ARBA00023110"/>
    </source>
</evidence>
<dbReference type="GO" id="GO:0016853">
    <property type="term" value="F:isomerase activity"/>
    <property type="evidence" value="ECO:0007669"/>
    <property type="project" value="UniProtKB-KW"/>
</dbReference>
<proteinExistence type="inferred from homology"/>
<keyword evidence="3 4" id="KW-0413">Isomerase</keyword>
<dbReference type="CDD" id="cd00317">
    <property type="entry name" value="cyclophilin"/>
    <property type="match status" value="1"/>
</dbReference>
<dbReference type="PROSITE" id="PS50072">
    <property type="entry name" value="CSA_PPIASE_2"/>
    <property type="match status" value="1"/>
</dbReference>
<dbReference type="InterPro" id="IPR044666">
    <property type="entry name" value="Cyclophilin_A-like"/>
</dbReference>
<comment type="function">
    <text evidence="4">PPIases accelerate the folding of proteins. It catalyzes the cis-trans isomerization of proline imidic peptide bonds in oligopeptides.</text>
</comment>
<evidence type="ECO:0000259" key="5">
    <source>
        <dbReference type="PROSITE" id="PS50072"/>
    </source>
</evidence>
<comment type="similarity">
    <text evidence="1 4">Belongs to the cyclophilin-type PPIase family.</text>
</comment>
<dbReference type="InterPro" id="IPR002130">
    <property type="entry name" value="Cyclophilin-type_PPIase_dom"/>
</dbReference>
<dbReference type="EMBL" id="BAABRI010000014">
    <property type="protein sequence ID" value="GAA5483431.1"/>
    <property type="molecule type" value="Genomic_DNA"/>
</dbReference>
<evidence type="ECO:0000313" key="6">
    <source>
        <dbReference type="EMBL" id="GAA5483431.1"/>
    </source>
</evidence>
<evidence type="ECO:0000256" key="4">
    <source>
        <dbReference type="RuleBase" id="RU363019"/>
    </source>
</evidence>
<dbReference type="EC" id="5.2.1.8" evidence="4"/>
<evidence type="ECO:0000313" key="7">
    <source>
        <dbReference type="Proteomes" id="UP001476282"/>
    </source>
</evidence>
<dbReference type="PRINTS" id="PR00153">
    <property type="entry name" value="CSAPPISMRASE"/>
</dbReference>
<evidence type="ECO:0000256" key="1">
    <source>
        <dbReference type="ARBA" id="ARBA00007365"/>
    </source>
</evidence>
<dbReference type="Gene3D" id="2.40.100.10">
    <property type="entry name" value="Cyclophilin-like"/>
    <property type="match status" value="1"/>
</dbReference>